<proteinExistence type="predicted"/>
<dbReference type="RefSeq" id="WP_211558423.1">
    <property type="nucleotide sequence ID" value="NZ_JAGVRK010000001.1"/>
</dbReference>
<organism evidence="1 2">
    <name type="scientific">Metabacillus flavus</name>
    <dbReference type="NCBI Taxonomy" id="2823519"/>
    <lineage>
        <taxon>Bacteria</taxon>
        <taxon>Bacillati</taxon>
        <taxon>Bacillota</taxon>
        <taxon>Bacilli</taxon>
        <taxon>Bacillales</taxon>
        <taxon>Bacillaceae</taxon>
        <taxon>Metabacillus</taxon>
    </lineage>
</organism>
<dbReference type="PANTHER" id="PTHR35788">
    <property type="entry name" value="EXPORTED PROTEIN-RELATED"/>
    <property type="match status" value="1"/>
</dbReference>
<gene>
    <name evidence="1" type="ORF">J9317_10650</name>
</gene>
<dbReference type="InterPro" id="IPR007391">
    <property type="entry name" value="Vancomycin_resist_VanW"/>
</dbReference>
<dbReference type="Pfam" id="PF04294">
    <property type="entry name" value="VanW"/>
    <property type="match status" value="1"/>
</dbReference>
<sequence>MTKETVLEAKNFNRKVELIDSRTNDVLYTYDSSNGDIDADSIADDLAKKIDQPMVPAKLGANGQFSEGQKRVVLDEEKTSGMLQNLSAYESQITLPIEESVPNVKAEDISGITNQVIGEYKTAFNPAVKGRVHNIKLSSNSINNIVLGPGDRFYYNLIVGERTEARGYQKALEIVNKEFVEGVGGGICQTSSTLYNAVENAGLEIIELHHHSKQVGYVPKDKDATVSWGGPDFKFENSKDFPVLIRSTVDEANGSMTIQVLSAAQTVKS</sequence>
<name>A0ABS5LEQ0_9BACI</name>
<evidence type="ECO:0000313" key="2">
    <source>
        <dbReference type="Proteomes" id="UP000682403"/>
    </source>
</evidence>
<evidence type="ECO:0000313" key="1">
    <source>
        <dbReference type="EMBL" id="MBS2969222.1"/>
    </source>
</evidence>
<reference evidence="1 2" key="1">
    <citation type="submission" date="2021-04" db="EMBL/GenBank/DDBJ databases">
        <title>Metabacillus sp. strain KIGAM252 whole genome sequence.</title>
        <authorList>
            <person name="Seo M.-J."/>
            <person name="Cho E.-S."/>
            <person name="Hwang C.Y."/>
            <person name="Yoon D.J."/>
        </authorList>
    </citation>
    <scope>NUCLEOTIDE SEQUENCE [LARGE SCALE GENOMIC DNA]</scope>
    <source>
        <strain evidence="1 2">KIGAM252</strain>
    </source>
</reference>
<comment type="caution">
    <text evidence="1">The sequence shown here is derived from an EMBL/GenBank/DDBJ whole genome shotgun (WGS) entry which is preliminary data.</text>
</comment>
<dbReference type="Proteomes" id="UP000682403">
    <property type="component" value="Unassembled WGS sequence"/>
</dbReference>
<accession>A0ABS5LEQ0</accession>
<dbReference type="InterPro" id="IPR052913">
    <property type="entry name" value="Glycopeptide_resist_protein"/>
</dbReference>
<dbReference type="PANTHER" id="PTHR35788:SF1">
    <property type="entry name" value="EXPORTED PROTEIN"/>
    <property type="match status" value="1"/>
</dbReference>
<protein>
    <submittedName>
        <fullName evidence="1">VanW family protein</fullName>
    </submittedName>
</protein>
<dbReference type="EMBL" id="JAGVRK010000001">
    <property type="protein sequence ID" value="MBS2969222.1"/>
    <property type="molecule type" value="Genomic_DNA"/>
</dbReference>
<keyword evidence="2" id="KW-1185">Reference proteome</keyword>